<keyword evidence="11" id="KW-0407">Ion channel</keyword>
<keyword evidence="7" id="KW-0630">Potassium</keyword>
<protein>
    <submittedName>
        <fullName evidence="14">Uncharacterized protein DUF1211</fullName>
    </submittedName>
</protein>
<evidence type="ECO:0000313" key="15">
    <source>
        <dbReference type="Proteomes" id="UP000295390"/>
    </source>
</evidence>
<comment type="catalytic activity">
    <reaction evidence="12">
        <text>K(+)(in) = K(+)(out)</text>
        <dbReference type="Rhea" id="RHEA:29463"/>
        <dbReference type="ChEBI" id="CHEBI:29103"/>
    </reaction>
</comment>
<evidence type="ECO:0000256" key="12">
    <source>
        <dbReference type="ARBA" id="ARBA00034430"/>
    </source>
</evidence>
<feature type="transmembrane region" description="Helical" evidence="13">
    <location>
        <begin position="105"/>
        <end position="127"/>
    </location>
</feature>
<keyword evidence="6" id="KW-0631">Potassium channel</keyword>
<reference evidence="14 15" key="1">
    <citation type="submission" date="2019-03" db="EMBL/GenBank/DDBJ databases">
        <title>Genomic Encyclopedia of Type Strains, Phase III (KMG-III): the genomes of soil and plant-associated and newly described type strains.</title>
        <authorList>
            <person name="Whitman W."/>
        </authorList>
    </citation>
    <scope>NUCLEOTIDE SEQUENCE [LARGE SCALE GENOMIC DNA]</scope>
    <source>
        <strain evidence="14 15">CECT 8283</strain>
    </source>
</reference>
<dbReference type="AlphaFoldDB" id="A0A4R6TDF3"/>
<evidence type="ECO:0000256" key="9">
    <source>
        <dbReference type="ARBA" id="ARBA00023065"/>
    </source>
</evidence>
<dbReference type="RefSeq" id="WP_133537967.1">
    <property type="nucleotide sequence ID" value="NZ_SNYH01000007.1"/>
</dbReference>
<evidence type="ECO:0000256" key="6">
    <source>
        <dbReference type="ARBA" id="ARBA00022826"/>
    </source>
</evidence>
<dbReference type="InterPro" id="IPR010617">
    <property type="entry name" value="TMEM175-like"/>
</dbReference>
<comment type="similarity">
    <text evidence="2">Belongs to the TMEM175 family.</text>
</comment>
<organism evidence="14 15">
    <name type="scientific">Tenacibaculum caenipelagi</name>
    <dbReference type="NCBI Taxonomy" id="1325435"/>
    <lineage>
        <taxon>Bacteria</taxon>
        <taxon>Pseudomonadati</taxon>
        <taxon>Bacteroidota</taxon>
        <taxon>Flavobacteriia</taxon>
        <taxon>Flavobacteriales</taxon>
        <taxon>Flavobacteriaceae</taxon>
        <taxon>Tenacibaculum</taxon>
    </lineage>
</organism>
<evidence type="ECO:0000256" key="4">
    <source>
        <dbReference type="ARBA" id="ARBA00022538"/>
    </source>
</evidence>
<evidence type="ECO:0000256" key="7">
    <source>
        <dbReference type="ARBA" id="ARBA00022958"/>
    </source>
</evidence>
<dbReference type="Proteomes" id="UP000295390">
    <property type="component" value="Unassembled WGS sequence"/>
</dbReference>
<dbReference type="OrthoDB" id="7626281at2"/>
<gene>
    <name evidence="14" type="ORF">DFQ07_2984</name>
</gene>
<evidence type="ECO:0000313" key="14">
    <source>
        <dbReference type="EMBL" id="TDQ21888.1"/>
    </source>
</evidence>
<comment type="subcellular location">
    <subcellularLocation>
        <location evidence="1">Membrane</location>
        <topology evidence="1">Multi-pass membrane protein</topology>
    </subcellularLocation>
</comment>
<accession>A0A4R6TDF3</accession>
<feature type="transmembrane region" description="Helical" evidence="13">
    <location>
        <begin position="6"/>
        <end position="23"/>
    </location>
</feature>
<keyword evidence="4" id="KW-0633">Potassium transport</keyword>
<dbReference type="PANTHER" id="PTHR31462:SF5">
    <property type="entry name" value="ENDOSOMAL_LYSOSOMAL PROTON CHANNEL TMEM175"/>
    <property type="match status" value="1"/>
</dbReference>
<feature type="transmembrane region" description="Helical" evidence="13">
    <location>
        <begin position="35"/>
        <end position="55"/>
    </location>
</feature>
<evidence type="ECO:0000256" key="8">
    <source>
        <dbReference type="ARBA" id="ARBA00022989"/>
    </source>
</evidence>
<dbReference type="GO" id="GO:0005267">
    <property type="term" value="F:potassium channel activity"/>
    <property type="evidence" value="ECO:0007669"/>
    <property type="project" value="UniProtKB-KW"/>
</dbReference>
<evidence type="ECO:0000256" key="5">
    <source>
        <dbReference type="ARBA" id="ARBA00022692"/>
    </source>
</evidence>
<comment type="caution">
    <text evidence="14">The sequence shown here is derived from an EMBL/GenBank/DDBJ whole genome shotgun (WGS) entry which is preliminary data.</text>
</comment>
<sequence>MTSERLEAFSDGILAIIITIMVLQLEAPKETTFECLYKMTPIFLSYVVSFLYISIYWNHHHQLFKIAKKINGKILWSNLNLLFWLSLIPFTTSWIGKNHIENVPVILYGIVFLMSEISFLFLKYNIIQLHGKDSNVGKDLRISKSNLLFFGIQITGLLIMGINDYIPLSCFLIAGIVKVIELKKVYNYILTKHQ</sequence>
<keyword evidence="9" id="KW-0406">Ion transport</keyword>
<evidence type="ECO:0000256" key="11">
    <source>
        <dbReference type="ARBA" id="ARBA00023303"/>
    </source>
</evidence>
<dbReference type="GO" id="GO:0016020">
    <property type="term" value="C:membrane"/>
    <property type="evidence" value="ECO:0007669"/>
    <property type="project" value="UniProtKB-SubCell"/>
</dbReference>
<dbReference type="PANTHER" id="PTHR31462">
    <property type="entry name" value="ENDOSOMAL/LYSOSOMAL POTASSIUM CHANNEL TMEM175"/>
    <property type="match status" value="1"/>
</dbReference>
<feature type="transmembrane region" description="Helical" evidence="13">
    <location>
        <begin position="147"/>
        <end position="174"/>
    </location>
</feature>
<keyword evidence="3" id="KW-0813">Transport</keyword>
<keyword evidence="15" id="KW-1185">Reference proteome</keyword>
<keyword evidence="10 13" id="KW-0472">Membrane</keyword>
<dbReference type="Pfam" id="PF06736">
    <property type="entry name" value="TMEM175"/>
    <property type="match status" value="1"/>
</dbReference>
<dbReference type="GO" id="GO:0015252">
    <property type="term" value="F:proton channel activity"/>
    <property type="evidence" value="ECO:0007669"/>
    <property type="project" value="InterPro"/>
</dbReference>
<evidence type="ECO:0000256" key="2">
    <source>
        <dbReference type="ARBA" id="ARBA00006920"/>
    </source>
</evidence>
<proteinExistence type="inferred from homology"/>
<evidence type="ECO:0000256" key="3">
    <source>
        <dbReference type="ARBA" id="ARBA00022448"/>
    </source>
</evidence>
<keyword evidence="8 13" id="KW-1133">Transmembrane helix</keyword>
<name>A0A4R6TDF3_9FLAO</name>
<evidence type="ECO:0000256" key="1">
    <source>
        <dbReference type="ARBA" id="ARBA00004141"/>
    </source>
</evidence>
<evidence type="ECO:0000256" key="13">
    <source>
        <dbReference type="SAM" id="Phobius"/>
    </source>
</evidence>
<keyword evidence="5 13" id="KW-0812">Transmembrane</keyword>
<feature type="transmembrane region" description="Helical" evidence="13">
    <location>
        <begin position="75"/>
        <end position="96"/>
    </location>
</feature>
<dbReference type="EMBL" id="SNYH01000007">
    <property type="protein sequence ID" value="TDQ21888.1"/>
    <property type="molecule type" value="Genomic_DNA"/>
</dbReference>
<evidence type="ECO:0000256" key="10">
    <source>
        <dbReference type="ARBA" id="ARBA00023136"/>
    </source>
</evidence>